<dbReference type="AlphaFoldDB" id="F6BEF3"/>
<evidence type="ECO:0000256" key="5">
    <source>
        <dbReference type="ARBA" id="ARBA00022777"/>
    </source>
</evidence>
<dbReference type="HAMAP" id="MF_00039">
    <property type="entry name" value="Adenylate_kinase_AK6"/>
    <property type="match status" value="1"/>
</dbReference>
<dbReference type="GO" id="GO:0042274">
    <property type="term" value="P:ribosomal small subunit biogenesis"/>
    <property type="evidence" value="ECO:0007669"/>
    <property type="project" value="UniProtKB-UniRule"/>
</dbReference>
<evidence type="ECO:0000313" key="8">
    <source>
        <dbReference type="EMBL" id="AEF95614.1"/>
    </source>
</evidence>
<feature type="binding site" evidence="7">
    <location>
        <position position="13"/>
    </location>
    <ligand>
        <name>ATP</name>
        <dbReference type="ChEBI" id="CHEBI:30616"/>
    </ligand>
</feature>
<dbReference type="InterPro" id="IPR027417">
    <property type="entry name" value="P-loop_NTPase"/>
</dbReference>
<keyword evidence="6 7" id="KW-0067">ATP-binding</keyword>
<dbReference type="GO" id="GO:0005524">
    <property type="term" value="F:ATP binding"/>
    <property type="evidence" value="ECO:0007669"/>
    <property type="project" value="UniProtKB-UniRule"/>
</dbReference>
<dbReference type="Pfam" id="PF13238">
    <property type="entry name" value="AAA_18"/>
    <property type="match status" value="1"/>
</dbReference>
<comment type="catalytic activity">
    <reaction evidence="7">
        <text>AMP + ATP = 2 ADP</text>
        <dbReference type="Rhea" id="RHEA:12973"/>
        <dbReference type="ChEBI" id="CHEBI:30616"/>
        <dbReference type="ChEBI" id="CHEBI:456215"/>
        <dbReference type="ChEBI" id="CHEBI:456216"/>
        <dbReference type="EC" id="2.7.4.3"/>
    </reaction>
</comment>
<sequence length="175" mass="20269">MRNIKIAITGTPGVGKTTISKKLAEKLGFKHIDITEVVKKHKLYSEKDEEMDSYVIDFDKLREFLDGLDNIILDGHVSHLLDADYIVVLRCNPETVKKRLEERGYKQKKVMENVEAEILDVCLAESEGMVYEIDTTGRDVEDIVDEIIDAIKNKKIRKGIVDWTEKYFYLLEQFK</sequence>
<dbReference type="PANTHER" id="PTHR12595">
    <property type="entry name" value="POS9-ACTIVATING FACTOR FAP7-RELATED"/>
    <property type="match status" value="1"/>
</dbReference>
<accession>F6BEF3</accession>
<feature type="binding site" evidence="7">
    <location>
        <position position="17"/>
    </location>
    <ligand>
        <name>ATP</name>
        <dbReference type="ChEBI" id="CHEBI:30616"/>
    </ligand>
</feature>
<organism evidence="9">
    <name type="scientific">Methanotorris igneus (strain DSM 5666 / JCM 11834 / Kol 5)</name>
    <dbReference type="NCBI Taxonomy" id="880724"/>
    <lineage>
        <taxon>Archaea</taxon>
        <taxon>Methanobacteriati</taxon>
        <taxon>Methanobacteriota</taxon>
        <taxon>Methanomada group</taxon>
        <taxon>Methanococci</taxon>
        <taxon>Methanococcales</taxon>
        <taxon>Methanocaldococcaceae</taxon>
        <taxon>Methanotorris</taxon>
    </lineage>
</organism>
<comment type="subunit">
    <text evidence="7">Interacts with uS11. Not a structural component of 40S pre-ribosomes, but transiently interacts with them by binding to uS11.</text>
</comment>
<dbReference type="GO" id="GO:0006364">
    <property type="term" value="P:rRNA processing"/>
    <property type="evidence" value="ECO:0007669"/>
    <property type="project" value="UniProtKB-KW"/>
</dbReference>
<feature type="region of interest" description="LID" evidence="7">
    <location>
        <begin position="102"/>
        <end position="112"/>
    </location>
</feature>
<dbReference type="KEGG" id="mig:Metig_0053"/>
<comment type="catalytic activity">
    <reaction evidence="7">
        <text>ATP + H2O = ADP + phosphate + H(+)</text>
        <dbReference type="Rhea" id="RHEA:13065"/>
        <dbReference type="ChEBI" id="CHEBI:15377"/>
        <dbReference type="ChEBI" id="CHEBI:15378"/>
        <dbReference type="ChEBI" id="CHEBI:30616"/>
        <dbReference type="ChEBI" id="CHEBI:43474"/>
        <dbReference type="ChEBI" id="CHEBI:456216"/>
    </reaction>
</comment>
<evidence type="ECO:0000256" key="2">
    <source>
        <dbReference type="ARBA" id="ARBA00022552"/>
    </source>
</evidence>
<dbReference type="Gene3D" id="3.40.50.300">
    <property type="entry name" value="P-loop containing nucleotide triphosphate hydrolases"/>
    <property type="match status" value="1"/>
</dbReference>
<keyword evidence="5 7" id="KW-0418">Kinase</keyword>
<dbReference type="GO" id="GO:0016887">
    <property type="term" value="F:ATP hydrolysis activity"/>
    <property type="evidence" value="ECO:0007669"/>
    <property type="project" value="InterPro"/>
</dbReference>
<comment type="similarity">
    <text evidence="7">Belongs to the adenylate kinase family. AK6 subfamily.</text>
</comment>
<name>F6BEF3_METIK</name>
<dbReference type="GO" id="GO:0004017">
    <property type="term" value="F:AMP kinase activity"/>
    <property type="evidence" value="ECO:0007669"/>
    <property type="project" value="UniProtKB-UniRule"/>
</dbReference>
<evidence type="ECO:0000256" key="7">
    <source>
        <dbReference type="HAMAP-Rule" id="MF_00039"/>
    </source>
</evidence>
<dbReference type="STRING" id="880724.Metig_0053"/>
<evidence type="ECO:0000256" key="3">
    <source>
        <dbReference type="ARBA" id="ARBA00022679"/>
    </source>
</evidence>
<dbReference type="EC" id="2.7.4.3" evidence="7"/>
<feature type="binding site" evidence="7">
    <location>
        <position position="16"/>
    </location>
    <ligand>
        <name>ATP</name>
        <dbReference type="ChEBI" id="CHEBI:30616"/>
    </ligand>
</feature>
<keyword evidence="9" id="KW-1185">Reference proteome</keyword>
<keyword evidence="4 7" id="KW-0547">Nucleotide-binding</keyword>
<dbReference type="SUPFAM" id="SSF52540">
    <property type="entry name" value="P-loop containing nucleoside triphosphate hydrolases"/>
    <property type="match status" value="1"/>
</dbReference>
<dbReference type="InterPro" id="IPR020618">
    <property type="entry name" value="Adenyl_kinase_AK6"/>
</dbReference>
<comment type="function">
    <text evidence="7">Broad-specificity nucleoside monophosphate (NMP) kinase that catalyzes the reversible transfer of the terminal phosphate group between nucleoside triphosphates and monophosphates. Has also ATPase activity. Involved in the late maturation steps of the 30S ribosomal particles, specifically 16S rRNA maturation. While NMP activity is not required for ribosome maturation, ATPase activity is. Associates transiently with small ribosomal subunit protein uS11. ATP hydrolysis breaks the interaction with uS11. May temporarily remove uS11 from the ribosome to enable a conformational change of the ribosomal RNA that is needed for the final maturation step of the small ribosomal subunit.</text>
</comment>
<protein>
    <recommendedName>
        <fullName evidence="7">Putative adenylate kinase</fullName>
        <shortName evidence="7">AK</shortName>
        <ecNumber evidence="7">2.7.4.3</ecNumber>
    </recommendedName>
    <alternativeName>
        <fullName evidence="7">ATP-AMP transphosphorylase</fullName>
    </alternativeName>
</protein>
<feature type="binding site" evidence="7">
    <location>
        <position position="15"/>
    </location>
    <ligand>
        <name>ATP</name>
        <dbReference type="ChEBI" id="CHEBI:30616"/>
    </ligand>
</feature>
<reference evidence="8 9" key="1">
    <citation type="submission" date="2011-05" db="EMBL/GenBank/DDBJ databases">
        <title>Complete sequence of Methanotorris igneus Kol 5.</title>
        <authorList>
            <consortium name="US DOE Joint Genome Institute"/>
            <person name="Lucas S."/>
            <person name="Han J."/>
            <person name="Lapidus A."/>
            <person name="Cheng J.-F."/>
            <person name="Goodwin L."/>
            <person name="Pitluck S."/>
            <person name="Peters L."/>
            <person name="Mikhailova N."/>
            <person name="Chertkov O."/>
            <person name="Han C."/>
            <person name="Tapia R."/>
            <person name="Land M."/>
            <person name="Hauser L."/>
            <person name="Kyrpides N."/>
            <person name="Ivanova N."/>
            <person name="Pagani I."/>
            <person name="Sieprawska-Lupa M."/>
            <person name="Whitman W."/>
            <person name="Woyke T."/>
        </authorList>
    </citation>
    <scope>NUCLEOTIDE SEQUENCE [LARGE SCALE GENOMIC DNA]</scope>
    <source>
        <strain evidence="9">DSM 5666 / JCM 11834 / Kol 5</strain>
    </source>
</reference>
<proteinExistence type="inferred from homology"/>
<feature type="binding site" evidence="7">
    <location>
        <position position="103"/>
    </location>
    <ligand>
        <name>ATP</name>
        <dbReference type="ChEBI" id="CHEBI:30616"/>
    </ligand>
</feature>
<dbReference type="EMBL" id="CP002737">
    <property type="protein sequence ID" value="AEF95614.1"/>
    <property type="molecule type" value="Genomic_DNA"/>
</dbReference>
<dbReference type="HOGENOM" id="CLU_079096_0_1_2"/>
<evidence type="ECO:0000256" key="6">
    <source>
        <dbReference type="ARBA" id="ARBA00022840"/>
    </source>
</evidence>
<dbReference type="PANTHER" id="PTHR12595:SF0">
    <property type="entry name" value="ADENYLATE KINASE ISOENZYME 6"/>
    <property type="match status" value="1"/>
</dbReference>
<evidence type="ECO:0000256" key="4">
    <source>
        <dbReference type="ARBA" id="ARBA00022741"/>
    </source>
</evidence>
<feature type="binding site" evidence="7">
    <location>
        <position position="18"/>
    </location>
    <ligand>
        <name>ATP</name>
        <dbReference type="ChEBI" id="CHEBI:30616"/>
    </ligand>
</feature>
<comment type="caution">
    <text evidence="7">Lacks conserved residue(s) required for the propagation of feature annotation.</text>
</comment>
<dbReference type="Proteomes" id="UP000009227">
    <property type="component" value="Chromosome"/>
</dbReference>
<gene>
    <name evidence="8" type="ordered locus">Metig_0053</name>
</gene>
<evidence type="ECO:0000256" key="1">
    <source>
        <dbReference type="ARBA" id="ARBA00022517"/>
    </source>
</evidence>
<keyword evidence="2 7" id="KW-0698">rRNA processing</keyword>
<keyword evidence="1 7" id="KW-0690">Ribosome biogenesis</keyword>
<keyword evidence="3 7" id="KW-0808">Transferase</keyword>
<dbReference type="NCBIfam" id="NF003012">
    <property type="entry name" value="PRK03839.1"/>
    <property type="match status" value="1"/>
</dbReference>
<evidence type="ECO:0000313" key="9">
    <source>
        <dbReference type="Proteomes" id="UP000009227"/>
    </source>
</evidence>